<evidence type="ECO:0000313" key="3">
    <source>
        <dbReference type="EMBL" id="MFC4538106.1"/>
    </source>
</evidence>
<feature type="region of interest" description="Disordered" evidence="1">
    <location>
        <begin position="1"/>
        <end position="22"/>
    </location>
</feature>
<dbReference type="InterPro" id="IPR025188">
    <property type="entry name" value="DUF4113"/>
</dbReference>
<feature type="domain" description="DUF4113" evidence="2">
    <location>
        <begin position="23"/>
        <end position="67"/>
    </location>
</feature>
<dbReference type="Pfam" id="PF13438">
    <property type="entry name" value="DUF4113"/>
    <property type="match status" value="1"/>
</dbReference>
<dbReference type="EMBL" id="JBHSEU010000010">
    <property type="protein sequence ID" value="MFC4538106.1"/>
    <property type="molecule type" value="Genomic_DNA"/>
</dbReference>
<sequence>MQRHATSRLFDTPQSQEEKRKSEALMSVVDQLNNQMGQDTIRLDGQRKDAVWQLRRDYLTRRYTAEWGGTAEGEGKVNT</sequence>
<dbReference type="RefSeq" id="WP_246967224.1">
    <property type="nucleotide sequence ID" value="NZ_JAKGAN010000001.1"/>
</dbReference>
<gene>
    <name evidence="3" type="ORF">ACFO0U_04850</name>
</gene>
<evidence type="ECO:0000259" key="2">
    <source>
        <dbReference type="Pfam" id="PF13438"/>
    </source>
</evidence>
<proteinExistence type="predicted"/>
<evidence type="ECO:0000256" key="1">
    <source>
        <dbReference type="SAM" id="MobiDB-lite"/>
    </source>
</evidence>
<dbReference type="Proteomes" id="UP001596030">
    <property type="component" value="Unassembled WGS sequence"/>
</dbReference>
<comment type="caution">
    <text evidence="3">The sequence shown here is derived from an EMBL/GenBank/DDBJ whole genome shotgun (WGS) entry which is preliminary data.</text>
</comment>
<keyword evidence="4" id="KW-1185">Reference proteome</keyword>
<reference evidence="4" key="1">
    <citation type="journal article" date="2019" name="Int. J. Syst. Evol. Microbiol.">
        <title>The Global Catalogue of Microorganisms (GCM) 10K type strain sequencing project: providing services to taxonomists for standard genome sequencing and annotation.</title>
        <authorList>
            <consortium name="The Broad Institute Genomics Platform"/>
            <consortium name="The Broad Institute Genome Sequencing Center for Infectious Disease"/>
            <person name="Wu L."/>
            <person name="Ma J."/>
        </authorList>
    </citation>
    <scope>NUCLEOTIDE SEQUENCE [LARGE SCALE GENOMIC DNA]</scope>
    <source>
        <strain evidence="4">CGMCC 1.12121</strain>
    </source>
</reference>
<protein>
    <submittedName>
        <fullName evidence="3">DUF4113 domain-containing protein</fullName>
    </submittedName>
</protein>
<accession>A0ABV9CXU8</accession>
<organism evidence="3 4">
    <name type="scientific">Chromohalobacter sarecensis</name>
    <dbReference type="NCBI Taxonomy" id="245294"/>
    <lineage>
        <taxon>Bacteria</taxon>
        <taxon>Pseudomonadati</taxon>
        <taxon>Pseudomonadota</taxon>
        <taxon>Gammaproteobacteria</taxon>
        <taxon>Oceanospirillales</taxon>
        <taxon>Halomonadaceae</taxon>
        <taxon>Chromohalobacter</taxon>
    </lineage>
</organism>
<name>A0ABV9CXU8_9GAMM</name>
<evidence type="ECO:0000313" key="4">
    <source>
        <dbReference type="Proteomes" id="UP001596030"/>
    </source>
</evidence>